<feature type="compositionally biased region" description="Basic and acidic residues" evidence="13">
    <location>
        <begin position="1"/>
        <end position="18"/>
    </location>
</feature>
<keyword evidence="6 10" id="KW-0143">Chaperone</keyword>
<evidence type="ECO:0000256" key="10">
    <source>
        <dbReference type="HAMAP-Rule" id="MF_01151"/>
    </source>
</evidence>
<gene>
    <name evidence="10 14" type="primary">grpE</name>
    <name evidence="14" type="ORF">RAK27_05535</name>
</gene>
<dbReference type="GO" id="GO:0006457">
    <property type="term" value="P:protein folding"/>
    <property type="evidence" value="ECO:0007669"/>
    <property type="project" value="InterPro"/>
</dbReference>
<dbReference type="FunFam" id="2.30.22.10:FF:000001">
    <property type="entry name" value="Protein GrpE"/>
    <property type="match status" value="1"/>
</dbReference>
<evidence type="ECO:0000256" key="8">
    <source>
        <dbReference type="ARBA" id="ARBA00072274"/>
    </source>
</evidence>
<dbReference type="Gene3D" id="2.30.22.10">
    <property type="entry name" value="Head domain of nucleotide exchange factor GrpE"/>
    <property type="match status" value="1"/>
</dbReference>
<dbReference type="GO" id="GO:0042803">
    <property type="term" value="F:protein homodimerization activity"/>
    <property type="evidence" value="ECO:0007669"/>
    <property type="project" value="InterPro"/>
</dbReference>
<dbReference type="PANTHER" id="PTHR21237">
    <property type="entry name" value="GRPE PROTEIN"/>
    <property type="match status" value="1"/>
</dbReference>
<name>A0AAW9JZN9_CARML</name>
<evidence type="ECO:0000256" key="2">
    <source>
        <dbReference type="ARBA" id="ARBA00009054"/>
    </source>
</evidence>
<dbReference type="SUPFAM" id="SSF58014">
    <property type="entry name" value="Coiled-coil domain of nucleotide exchange factor GrpE"/>
    <property type="match status" value="1"/>
</dbReference>
<dbReference type="PANTHER" id="PTHR21237:SF23">
    <property type="entry name" value="GRPE PROTEIN HOMOLOG, MITOCHONDRIAL"/>
    <property type="match status" value="1"/>
</dbReference>
<dbReference type="InterPro" id="IPR013805">
    <property type="entry name" value="GrpE_CC"/>
</dbReference>
<dbReference type="CDD" id="cd00446">
    <property type="entry name" value="GrpE"/>
    <property type="match status" value="1"/>
</dbReference>
<sequence>MAKEEKQDLNEELKNKTEEVEESTDTEVEELIEVDELTETKVALDEMEDRYLRLQAELANIRKRNQKEREDAAKYRAQNLATELLPVIDNLERAMASQVSDEESEGLKKGLEMVMTTFRTALKNEGIEEINPVNEAFDPNFHQAVQTQPVEEGQESDTVVTVLQKGYVLKDRVLRPAMVIVAQ</sequence>
<dbReference type="Proteomes" id="UP001290462">
    <property type="component" value="Unassembled WGS sequence"/>
</dbReference>
<keyword evidence="5 10" id="KW-0346">Stress response</keyword>
<dbReference type="InterPro" id="IPR009012">
    <property type="entry name" value="GrpE_head"/>
</dbReference>
<dbReference type="NCBIfam" id="NF010759">
    <property type="entry name" value="PRK14162.1"/>
    <property type="match status" value="1"/>
</dbReference>
<feature type="region of interest" description="Disordered" evidence="13">
    <location>
        <begin position="1"/>
        <end position="28"/>
    </location>
</feature>
<dbReference type="GO" id="GO:0000774">
    <property type="term" value="F:adenyl-nucleotide exchange factor activity"/>
    <property type="evidence" value="ECO:0007669"/>
    <property type="project" value="InterPro"/>
</dbReference>
<dbReference type="InterPro" id="IPR000740">
    <property type="entry name" value="GrpE"/>
</dbReference>
<feature type="compositionally biased region" description="Acidic residues" evidence="13">
    <location>
        <begin position="19"/>
        <end position="28"/>
    </location>
</feature>
<dbReference type="RefSeq" id="WP_010053115.1">
    <property type="nucleotide sequence ID" value="NZ_BJOJ01000019.1"/>
</dbReference>
<evidence type="ECO:0000313" key="15">
    <source>
        <dbReference type="Proteomes" id="UP001290462"/>
    </source>
</evidence>
<comment type="caution">
    <text evidence="14">The sequence shown here is derived from an EMBL/GenBank/DDBJ whole genome shotgun (WGS) entry which is preliminary data.</text>
</comment>
<dbReference type="GO" id="GO:0051082">
    <property type="term" value="F:unfolded protein binding"/>
    <property type="evidence" value="ECO:0007669"/>
    <property type="project" value="TreeGrafter"/>
</dbReference>
<evidence type="ECO:0000256" key="1">
    <source>
        <dbReference type="ARBA" id="ARBA00004496"/>
    </source>
</evidence>
<dbReference type="GO" id="GO:0005737">
    <property type="term" value="C:cytoplasm"/>
    <property type="evidence" value="ECO:0007669"/>
    <property type="project" value="UniProtKB-SubCell"/>
</dbReference>
<proteinExistence type="inferred from homology"/>
<evidence type="ECO:0000256" key="7">
    <source>
        <dbReference type="ARBA" id="ARBA00053401"/>
    </source>
</evidence>
<keyword evidence="4 10" id="KW-0963">Cytoplasm</keyword>
<comment type="subcellular location">
    <subcellularLocation>
        <location evidence="1 10">Cytoplasm</location>
    </subcellularLocation>
</comment>
<dbReference type="AlphaFoldDB" id="A0AAW9JZN9"/>
<dbReference type="NCBIfam" id="NF010738">
    <property type="entry name" value="PRK14140.1"/>
    <property type="match status" value="1"/>
</dbReference>
<evidence type="ECO:0000256" key="11">
    <source>
        <dbReference type="RuleBase" id="RU000639"/>
    </source>
</evidence>
<dbReference type="Pfam" id="PF01025">
    <property type="entry name" value="GrpE"/>
    <property type="match status" value="1"/>
</dbReference>
<evidence type="ECO:0000313" key="14">
    <source>
        <dbReference type="EMBL" id="MDZ5758116.1"/>
    </source>
</evidence>
<dbReference type="PROSITE" id="PS01071">
    <property type="entry name" value="GRPE"/>
    <property type="match status" value="1"/>
</dbReference>
<evidence type="ECO:0000256" key="6">
    <source>
        <dbReference type="ARBA" id="ARBA00023186"/>
    </source>
</evidence>
<dbReference type="GO" id="GO:0051087">
    <property type="term" value="F:protein-folding chaperone binding"/>
    <property type="evidence" value="ECO:0007669"/>
    <property type="project" value="InterPro"/>
</dbReference>
<comment type="similarity">
    <text evidence="2 10 12">Belongs to the GrpE family.</text>
</comment>
<reference evidence="14" key="1">
    <citation type="submission" date="2023-08" db="EMBL/GenBank/DDBJ databases">
        <title>Genomic characterization of piscicolin 126 produced by Carnobacterium maltaromaticum CM22 strain isolated from salmon (Salmo salar).</title>
        <authorList>
            <person name="Gonzalez-Gragera E."/>
            <person name="Garcia-Lopez J.D."/>
            <person name="Teso-Perez C."/>
            <person name="Gimenez-Hernandez I."/>
            <person name="Peralta-Sanchez J.M."/>
            <person name="Valdivia E."/>
            <person name="Montalban-Lopez M."/>
            <person name="Martin-Platero A.M."/>
            <person name="Banos A."/>
            <person name="Martinez-Bueno M."/>
        </authorList>
    </citation>
    <scope>NUCLEOTIDE SEQUENCE</scope>
    <source>
        <strain evidence="14">CM22</strain>
    </source>
</reference>
<evidence type="ECO:0000256" key="3">
    <source>
        <dbReference type="ARBA" id="ARBA00011738"/>
    </source>
</evidence>
<dbReference type="Gene3D" id="3.90.20.20">
    <property type="match status" value="1"/>
</dbReference>
<dbReference type="NCBIfam" id="NF010748">
    <property type="entry name" value="PRK14150.1"/>
    <property type="match status" value="1"/>
</dbReference>
<evidence type="ECO:0000256" key="5">
    <source>
        <dbReference type="ARBA" id="ARBA00023016"/>
    </source>
</evidence>
<evidence type="ECO:0000256" key="9">
    <source>
        <dbReference type="ARBA" id="ARBA00076414"/>
    </source>
</evidence>
<evidence type="ECO:0000256" key="13">
    <source>
        <dbReference type="SAM" id="MobiDB-lite"/>
    </source>
</evidence>
<dbReference type="EMBL" id="JAVBVO010000003">
    <property type="protein sequence ID" value="MDZ5758116.1"/>
    <property type="molecule type" value="Genomic_DNA"/>
</dbReference>
<protein>
    <recommendedName>
        <fullName evidence="8 10">Protein GrpE</fullName>
    </recommendedName>
    <alternativeName>
        <fullName evidence="9 10">HSP-70 cofactor</fullName>
    </alternativeName>
</protein>
<dbReference type="PRINTS" id="PR00773">
    <property type="entry name" value="GRPEPROTEIN"/>
</dbReference>
<dbReference type="GeneID" id="83605839"/>
<comment type="function">
    <text evidence="7 10 11">Participates actively in the response to hyperosmotic and heat shock by preventing the aggregation of stress-denatured proteins, in association with DnaK and GrpE. It is the nucleotide exchange factor for DnaK and may function as a thermosensor. Unfolded proteins bind initially to DnaJ; upon interaction with the DnaJ-bound protein, DnaK hydrolyzes its bound ATP, resulting in the formation of a stable complex. GrpE releases ADP from DnaK; ATP binding to DnaK triggers the release of the substrate protein, thus completing the reaction cycle. Several rounds of ATP-dependent interactions between DnaJ, DnaK and GrpE are required for fully efficient folding.</text>
</comment>
<evidence type="ECO:0000256" key="12">
    <source>
        <dbReference type="RuleBase" id="RU004478"/>
    </source>
</evidence>
<organism evidence="14 15">
    <name type="scientific">Carnobacterium maltaromaticum</name>
    <name type="common">Carnobacterium piscicola</name>
    <dbReference type="NCBI Taxonomy" id="2751"/>
    <lineage>
        <taxon>Bacteria</taxon>
        <taxon>Bacillati</taxon>
        <taxon>Bacillota</taxon>
        <taxon>Bacilli</taxon>
        <taxon>Lactobacillales</taxon>
        <taxon>Carnobacteriaceae</taxon>
        <taxon>Carnobacterium</taxon>
    </lineage>
</organism>
<accession>A0AAW9JZN9</accession>
<dbReference type="HAMAP" id="MF_01151">
    <property type="entry name" value="GrpE"/>
    <property type="match status" value="1"/>
</dbReference>
<comment type="subunit">
    <text evidence="3 10">Homodimer.</text>
</comment>
<dbReference type="SUPFAM" id="SSF51064">
    <property type="entry name" value="Head domain of nucleotide exchange factor GrpE"/>
    <property type="match status" value="1"/>
</dbReference>
<evidence type="ECO:0000256" key="4">
    <source>
        <dbReference type="ARBA" id="ARBA00022490"/>
    </source>
</evidence>